<evidence type="ECO:0000313" key="2">
    <source>
        <dbReference type="Proteomes" id="UP000050794"/>
    </source>
</evidence>
<evidence type="ECO:0000313" key="3">
    <source>
        <dbReference type="WBParaSite" id="TCNE_0000499801-mRNA-1"/>
    </source>
</evidence>
<protein>
    <submittedName>
        <fullName evidence="1 3">Uncharacterized protein</fullName>
    </submittedName>
</protein>
<gene>
    <name evidence="1" type="ORF">TCNE_LOCUS4999</name>
</gene>
<evidence type="ECO:0000313" key="1">
    <source>
        <dbReference type="EMBL" id="VDM33541.1"/>
    </source>
</evidence>
<sequence>MTIVRERLGGGLHESSVFGCWEWSRHYGSEQHDVICIILTGDKGLVMLVRETETARCSWPTSSSSVVVQRQQNE</sequence>
<dbReference type="Proteomes" id="UP000050794">
    <property type="component" value="Unassembled WGS sequence"/>
</dbReference>
<dbReference type="WBParaSite" id="TCNE_0000499801-mRNA-1">
    <property type="protein sequence ID" value="TCNE_0000499801-mRNA-1"/>
    <property type="gene ID" value="TCNE_0000499801"/>
</dbReference>
<accession>A0A183U928</accession>
<reference evidence="1 2" key="2">
    <citation type="submission" date="2018-11" db="EMBL/GenBank/DDBJ databases">
        <authorList>
            <consortium name="Pathogen Informatics"/>
        </authorList>
    </citation>
    <scope>NUCLEOTIDE SEQUENCE [LARGE SCALE GENOMIC DNA]</scope>
</reference>
<proteinExistence type="predicted"/>
<name>A0A183U928_TOXCA</name>
<keyword evidence="2" id="KW-1185">Reference proteome</keyword>
<reference evidence="3" key="1">
    <citation type="submission" date="2016-06" db="UniProtKB">
        <authorList>
            <consortium name="WormBaseParasite"/>
        </authorList>
    </citation>
    <scope>IDENTIFICATION</scope>
</reference>
<organism evidence="2 3">
    <name type="scientific">Toxocara canis</name>
    <name type="common">Canine roundworm</name>
    <dbReference type="NCBI Taxonomy" id="6265"/>
    <lineage>
        <taxon>Eukaryota</taxon>
        <taxon>Metazoa</taxon>
        <taxon>Ecdysozoa</taxon>
        <taxon>Nematoda</taxon>
        <taxon>Chromadorea</taxon>
        <taxon>Rhabditida</taxon>
        <taxon>Spirurina</taxon>
        <taxon>Ascaridomorpha</taxon>
        <taxon>Ascaridoidea</taxon>
        <taxon>Toxocaridae</taxon>
        <taxon>Toxocara</taxon>
    </lineage>
</organism>
<dbReference type="EMBL" id="UYWY01010267">
    <property type="protein sequence ID" value="VDM33541.1"/>
    <property type="molecule type" value="Genomic_DNA"/>
</dbReference>
<dbReference type="AlphaFoldDB" id="A0A183U928"/>